<keyword evidence="2" id="KW-1185">Reference proteome</keyword>
<proteinExistence type="predicted"/>
<evidence type="ECO:0000313" key="2">
    <source>
        <dbReference type="Proteomes" id="UP000639338"/>
    </source>
</evidence>
<dbReference type="Proteomes" id="UP000639338">
    <property type="component" value="Unassembled WGS sequence"/>
</dbReference>
<dbReference type="EMBL" id="JACMRX010000005">
    <property type="protein sequence ID" value="KAF7989227.1"/>
    <property type="molecule type" value="Genomic_DNA"/>
</dbReference>
<evidence type="ECO:0000313" key="1">
    <source>
        <dbReference type="EMBL" id="KAF7989227.1"/>
    </source>
</evidence>
<reference evidence="1 2" key="1">
    <citation type="submission" date="2020-08" db="EMBL/GenBank/DDBJ databases">
        <title>Aphidius gifuensis genome sequencing and assembly.</title>
        <authorList>
            <person name="Du Z."/>
        </authorList>
    </citation>
    <scope>NUCLEOTIDE SEQUENCE [LARGE SCALE GENOMIC DNA]</scope>
    <source>
        <strain evidence="1">YNYX2018</strain>
        <tissue evidence="1">Adults</tissue>
    </source>
</reference>
<dbReference type="AlphaFoldDB" id="A0A834XPF9"/>
<organism evidence="1 2">
    <name type="scientific">Aphidius gifuensis</name>
    <name type="common">Parasitoid wasp</name>
    <dbReference type="NCBI Taxonomy" id="684658"/>
    <lineage>
        <taxon>Eukaryota</taxon>
        <taxon>Metazoa</taxon>
        <taxon>Ecdysozoa</taxon>
        <taxon>Arthropoda</taxon>
        <taxon>Hexapoda</taxon>
        <taxon>Insecta</taxon>
        <taxon>Pterygota</taxon>
        <taxon>Neoptera</taxon>
        <taxon>Endopterygota</taxon>
        <taxon>Hymenoptera</taxon>
        <taxon>Apocrita</taxon>
        <taxon>Ichneumonoidea</taxon>
        <taxon>Braconidae</taxon>
        <taxon>Aphidiinae</taxon>
        <taxon>Aphidius</taxon>
    </lineage>
</organism>
<protein>
    <submittedName>
        <fullName evidence="1">Uncharacterized protein</fullName>
    </submittedName>
</protein>
<comment type="caution">
    <text evidence="1">The sequence shown here is derived from an EMBL/GenBank/DDBJ whole genome shotgun (WGS) entry which is preliminary data.</text>
</comment>
<sequence>MWSIILWQNGTTSIEPSNGVRVVGNKTKIIWSHNNKAYDGRVLMQHDDREFLSSYDVNRNGSLTRSQTQPLIESKPAPLSKKHVLPQTLREVIAASSVLRGVEIKLLENIFFQCIESLPQMVGKLLKLIIGDTKLRNMTGYGVGQKGKYIIPLRPYKAILSWFCKLN</sequence>
<accession>A0A834XPF9</accession>
<name>A0A834XPF9_APHGI</name>
<gene>
    <name evidence="1" type="ORF">HCN44_007824</name>
</gene>